<evidence type="ECO:0000313" key="3">
    <source>
        <dbReference type="Proteomes" id="UP001347796"/>
    </source>
</evidence>
<dbReference type="Proteomes" id="UP001347796">
    <property type="component" value="Unassembled WGS sequence"/>
</dbReference>
<comment type="caution">
    <text evidence="2">The sequence shown here is derived from an EMBL/GenBank/DDBJ whole genome shotgun (WGS) entry which is preliminary data.</text>
</comment>
<evidence type="ECO:0000313" key="2">
    <source>
        <dbReference type="EMBL" id="KAK6194842.1"/>
    </source>
</evidence>
<dbReference type="AlphaFoldDB" id="A0AAN8KGH4"/>
<keyword evidence="1" id="KW-0732">Signal</keyword>
<feature type="signal peptide" evidence="1">
    <location>
        <begin position="1"/>
        <end position="20"/>
    </location>
</feature>
<proteinExistence type="predicted"/>
<organism evidence="2 3">
    <name type="scientific">Patella caerulea</name>
    <name type="common">Rayed Mediterranean limpet</name>
    <dbReference type="NCBI Taxonomy" id="87958"/>
    <lineage>
        <taxon>Eukaryota</taxon>
        <taxon>Metazoa</taxon>
        <taxon>Spiralia</taxon>
        <taxon>Lophotrochozoa</taxon>
        <taxon>Mollusca</taxon>
        <taxon>Gastropoda</taxon>
        <taxon>Patellogastropoda</taxon>
        <taxon>Patelloidea</taxon>
        <taxon>Patellidae</taxon>
        <taxon>Patella</taxon>
    </lineage>
</organism>
<protein>
    <submittedName>
        <fullName evidence="2">Uncharacterized protein</fullName>
    </submittedName>
</protein>
<dbReference type="EMBL" id="JAZGQO010000001">
    <property type="protein sequence ID" value="KAK6194842.1"/>
    <property type="molecule type" value="Genomic_DNA"/>
</dbReference>
<name>A0AAN8KGH4_PATCE</name>
<accession>A0AAN8KGH4</accession>
<gene>
    <name evidence="2" type="ORF">SNE40_000383</name>
</gene>
<evidence type="ECO:0000256" key="1">
    <source>
        <dbReference type="SAM" id="SignalP"/>
    </source>
</evidence>
<keyword evidence="3" id="KW-1185">Reference proteome</keyword>
<feature type="chain" id="PRO_5042846522" evidence="1">
    <location>
        <begin position="21"/>
        <end position="133"/>
    </location>
</feature>
<reference evidence="2 3" key="1">
    <citation type="submission" date="2024-01" db="EMBL/GenBank/DDBJ databases">
        <title>The genome of the rayed Mediterranean limpet Patella caerulea (Linnaeus, 1758).</title>
        <authorList>
            <person name="Anh-Thu Weber A."/>
            <person name="Halstead-Nussloch G."/>
        </authorList>
    </citation>
    <scope>NUCLEOTIDE SEQUENCE [LARGE SCALE GENOMIC DNA]</scope>
    <source>
        <strain evidence="2">AATW-2023a</strain>
        <tissue evidence="2">Whole specimen</tissue>
    </source>
</reference>
<sequence length="133" mass="15012">MVRSWFSLALYCVLVVIVTSSRPQRLADWIKSTLPAVDDASYLEAKNELASDILREVLAERNFDENEIDDLIGLFRHKLGGSPRLQKKSGWKYPNIPIQTRFAAFGQKLVPGRMMGGGDHGPTILRYGRSLKH</sequence>